<evidence type="ECO:0000256" key="1">
    <source>
        <dbReference type="SAM" id="Coils"/>
    </source>
</evidence>
<keyword evidence="2" id="KW-0812">Transmembrane</keyword>
<keyword evidence="2" id="KW-0472">Membrane</keyword>
<evidence type="ECO:0000256" key="2">
    <source>
        <dbReference type="SAM" id="Phobius"/>
    </source>
</evidence>
<accession>A0A6J6IKA1</accession>
<keyword evidence="2" id="KW-1133">Transmembrane helix</keyword>
<proteinExistence type="predicted"/>
<organism evidence="3">
    <name type="scientific">freshwater metagenome</name>
    <dbReference type="NCBI Taxonomy" id="449393"/>
    <lineage>
        <taxon>unclassified sequences</taxon>
        <taxon>metagenomes</taxon>
        <taxon>ecological metagenomes</taxon>
    </lineage>
</organism>
<keyword evidence="1" id="KW-0175">Coiled coil</keyword>
<protein>
    <submittedName>
        <fullName evidence="3">Unannotated protein</fullName>
    </submittedName>
</protein>
<reference evidence="3" key="1">
    <citation type="submission" date="2020-05" db="EMBL/GenBank/DDBJ databases">
        <authorList>
            <person name="Chiriac C."/>
            <person name="Salcher M."/>
            <person name="Ghai R."/>
            <person name="Kavagutti S V."/>
        </authorList>
    </citation>
    <scope>NUCLEOTIDE SEQUENCE</scope>
</reference>
<feature type="transmembrane region" description="Helical" evidence="2">
    <location>
        <begin position="12"/>
        <end position="34"/>
    </location>
</feature>
<dbReference type="EMBL" id="CAEZVJ010000028">
    <property type="protein sequence ID" value="CAB4624947.1"/>
    <property type="molecule type" value="Genomic_DNA"/>
</dbReference>
<name>A0A6J6IKA1_9ZZZZ</name>
<gene>
    <name evidence="3" type="ORF">UFOPK1961_00382</name>
</gene>
<feature type="coiled-coil region" evidence="1">
    <location>
        <begin position="296"/>
        <end position="323"/>
    </location>
</feature>
<dbReference type="AlphaFoldDB" id="A0A6J6IKA1"/>
<evidence type="ECO:0000313" key="3">
    <source>
        <dbReference type="EMBL" id="CAB4624947.1"/>
    </source>
</evidence>
<sequence length="345" mass="37270">MKRYLAPGFGRRVGIVIAAISIVVQVGVLALVGWGSLHVSMVRDWLTVGKAAENTRIEEYVDRAGLSSAGRFYLLAARPTLHSPDTFDKSCPNPEAGIAVLGCYSVADDTIHLLDITDDVLTTLAPVVAAHEALHAIWARLDPLERTTISAEIEQSFTSISDPNLLGRLAPYGSLTSSQRVAELFAILGTESTTVTPALEEFYARYFDNRQACVKLAASSANTIAEISSSIESVGGQILAVELTVKDAVAKYTGDKRVLQQDIDSFNAHANVPGYFPSSSDFTRERNSLRLRQAELEKSRVALNELIARYNALVEKLAVLNARATRLNTALGIDASTMLPVPAEP</sequence>